<dbReference type="NCBIfam" id="NF038302">
    <property type="entry name" value="EPS_HpsE"/>
    <property type="match status" value="1"/>
</dbReference>
<dbReference type="CDD" id="cd00761">
    <property type="entry name" value="Glyco_tranf_GTA_type"/>
    <property type="match status" value="1"/>
</dbReference>
<dbReference type="PANTHER" id="PTHR43179:SF12">
    <property type="entry name" value="GALACTOFURANOSYLTRANSFERASE GLFT2"/>
    <property type="match status" value="1"/>
</dbReference>
<comment type="similarity">
    <text evidence="2">Belongs to the glycosyltransferase 2 family.</text>
</comment>
<dbReference type="GO" id="GO:0016757">
    <property type="term" value="F:glycosyltransferase activity"/>
    <property type="evidence" value="ECO:0007669"/>
    <property type="project" value="UniProtKB-KW"/>
</dbReference>
<dbReference type="InterPro" id="IPR029044">
    <property type="entry name" value="Nucleotide-diphossugar_trans"/>
</dbReference>
<proteinExistence type="inferred from homology"/>
<dbReference type="Pfam" id="PF00535">
    <property type="entry name" value="Glycos_transf_2"/>
    <property type="match status" value="1"/>
</dbReference>
<dbReference type="PANTHER" id="PTHR43179">
    <property type="entry name" value="RHAMNOSYLTRANSFERASE WBBL"/>
    <property type="match status" value="1"/>
</dbReference>
<evidence type="ECO:0000256" key="4">
    <source>
        <dbReference type="ARBA" id="ARBA00022679"/>
    </source>
</evidence>
<protein>
    <submittedName>
        <fullName evidence="6">Glycosyltransferase</fullName>
    </submittedName>
</protein>
<dbReference type="SUPFAM" id="SSF53448">
    <property type="entry name" value="Nucleotide-diphospho-sugar transferases"/>
    <property type="match status" value="1"/>
</dbReference>
<accession>A0AA96WXT7</accession>
<keyword evidence="3" id="KW-0328">Glycosyltransferase</keyword>
<evidence type="ECO:0000256" key="2">
    <source>
        <dbReference type="ARBA" id="ARBA00006739"/>
    </source>
</evidence>
<organism evidence="6">
    <name type="scientific">Leptolyngbya sp. NK1-12</name>
    <dbReference type="NCBI Taxonomy" id="2547451"/>
    <lineage>
        <taxon>Bacteria</taxon>
        <taxon>Bacillati</taxon>
        <taxon>Cyanobacteriota</taxon>
        <taxon>Cyanophyceae</taxon>
        <taxon>Leptolyngbyales</taxon>
        <taxon>Leptolyngbyaceae</taxon>
        <taxon>Leptolyngbya group</taxon>
        <taxon>Leptolyngbya</taxon>
    </lineage>
</organism>
<evidence type="ECO:0000259" key="5">
    <source>
        <dbReference type="Pfam" id="PF00535"/>
    </source>
</evidence>
<comment type="pathway">
    <text evidence="1">Cell wall biogenesis; cell wall polysaccharide biosynthesis.</text>
</comment>
<evidence type="ECO:0000313" key="6">
    <source>
        <dbReference type="EMBL" id="WNZ26517.1"/>
    </source>
</evidence>
<dbReference type="Gene3D" id="3.90.550.10">
    <property type="entry name" value="Spore Coat Polysaccharide Biosynthesis Protein SpsA, Chain A"/>
    <property type="match status" value="1"/>
</dbReference>
<dbReference type="InterPro" id="IPR001173">
    <property type="entry name" value="Glyco_trans_2-like"/>
</dbReference>
<dbReference type="EMBL" id="CP053586">
    <property type="protein sequence ID" value="WNZ26517.1"/>
    <property type="molecule type" value="Genomic_DNA"/>
</dbReference>
<evidence type="ECO:0000256" key="1">
    <source>
        <dbReference type="ARBA" id="ARBA00004776"/>
    </source>
</evidence>
<gene>
    <name evidence="6" type="ORF">HJG54_09380</name>
</gene>
<sequence length="319" mass="36841">MMDFTVAIPTYNGEQRLPDVLRRLQTQTGLEAVNWEVLVVDNNSQDQTAAIVEAFQTTFSCPLRYCIERQQGASYARQRAVREAHSELIGFLDDDNLPDPGWVLAAYQFAQQHPQAGAYGSRITGEFEVEPPAHFQRIAPFMAIVERGSQPHRYEPEKKLLPPSAGLVVRKQAWLAHVPEQTLLNRLHFKRSDGNDCSEDIEALSYIQQSDWEIWHNPEMRIVHKIPAWRLERHYLLPLFRSIGLSRCATRLVSMKPQERWWMTAAYMVSDLRRVVLHMLKYGAQFKTDLVAACELELYFGILISPFYLLAQRLSKEID</sequence>
<keyword evidence="4" id="KW-0808">Transferase</keyword>
<evidence type="ECO:0000256" key="3">
    <source>
        <dbReference type="ARBA" id="ARBA00022676"/>
    </source>
</evidence>
<name>A0AA96WXT7_9CYAN</name>
<dbReference type="AlphaFoldDB" id="A0AA96WXT7"/>
<reference evidence="6" key="1">
    <citation type="submission" date="2020-05" db="EMBL/GenBank/DDBJ databases">
        <authorList>
            <person name="Zhu T."/>
            <person name="Keshari N."/>
            <person name="Lu X."/>
        </authorList>
    </citation>
    <scope>NUCLEOTIDE SEQUENCE</scope>
    <source>
        <strain evidence="6">NK1-12</strain>
    </source>
</reference>
<feature type="domain" description="Glycosyltransferase 2-like" evidence="5">
    <location>
        <begin position="5"/>
        <end position="141"/>
    </location>
</feature>